<reference evidence="1" key="1">
    <citation type="submission" date="2024-02" db="EMBL/GenBank/DDBJ databases">
        <authorList>
            <consortium name="ELIXIR-Norway"/>
            <consortium name="Elixir Norway"/>
        </authorList>
    </citation>
    <scope>NUCLEOTIDE SEQUENCE</scope>
</reference>
<organism evidence="1 2">
    <name type="scientific">Sphagnum jensenii</name>
    <dbReference type="NCBI Taxonomy" id="128206"/>
    <lineage>
        <taxon>Eukaryota</taxon>
        <taxon>Viridiplantae</taxon>
        <taxon>Streptophyta</taxon>
        <taxon>Embryophyta</taxon>
        <taxon>Bryophyta</taxon>
        <taxon>Sphagnophytina</taxon>
        <taxon>Sphagnopsida</taxon>
        <taxon>Sphagnales</taxon>
        <taxon>Sphagnaceae</taxon>
        <taxon>Sphagnum</taxon>
    </lineage>
</organism>
<evidence type="ECO:0000313" key="2">
    <source>
        <dbReference type="Proteomes" id="UP001497444"/>
    </source>
</evidence>
<name>A0ABP0XC98_9BRYO</name>
<keyword evidence="2" id="KW-1185">Reference proteome</keyword>
<dbReference type="PROSITE" id="PS51257">
    <property type="entry name" value="PROKAR_LIPOPROTEIN"/>
    <property type="match status" value="1"/>
</dbReference>
<evidence type="ECO:0000313" key="1">
    <source>
        <dbReference type="EMBL" id="CAK9276743.1"/>
    </source>
</evidence>
<evidence type="ECO:0008006" key="3">
    <source>
        <dbReference type="Google" id="ProtNLM"/>
    </source>
</evidence>
<gene>
    <name evidence="1" type="ORF">CSSPJE1EN1_LOCUS22221</name>
</gene>
<proteinExistence type="predicted"/>
<dbReference type="Proteomes" id="UP001497444">
    <property type="component" value="Chromosome 7"/>
</dbReference>
<sequence length="91" mass="9849">MMMRLVTAAAAQDSPIYCAAATAACASSNNVSLNARFSVSPRQGHETWKRPVVDSLQTTPRLLLSAESRVHSARFSHHLSLELILSLSISL</sequence>
<accession>A0ABP0XC98</accession>
<protein>
    <recommendedName>
        <fullName evidence="3">Secreted protein</fullName>
    </recommendedName>
</protein>
<dbReference type="EMBL" id="OZ020102">
    <property type="protein sequence ID" value="CAK9276743.1"/>
    <property type="molecule type" value="Genomic_DNA"/>
</dbReference>